<evidence type="ECO:0000256" key="3">
    <source>
        <dbReference type="ARBA" id="ARBA00023306"/>
    </source>
</evidence>
<organism evidence="6 7">
    <name type="scientific">Paramormyrops kingsleyae</name>
    <dbReference type="NCBI Taxonomy" id="1676925"/>
    <lineage>
        <taxon>Eukaryota</taxon>
        <taxon>Metazoa</taxon>
        <taxon>Chordata</taxon>
        <taxon>Craniata</taxon>
        <taxon>Vertebrata</taxon>
        <taxon>Euteleostomi</taxon>
        <taxon>Actinopterygii</taxon>
        <taxon>Neopterygii</taxon>
        <taxon>Teleostei</taxon>
        <taxon>Osteoglossocephala</taxon>
        <taxon>Osteoglossomorpha</taxon>
        <taxon>Osteoglossiformes</taxon>
        <taxon>Mormyridae</taxon>
        <taxon>Paramormyrops</taxon>
    </lineage>
</organism>
<feature type="compositionally biased region" description="Basic and acidic residues" evidence="4">
    <location>
        <begin position="144"/>
        <end position="157"/>
    </location>
</feature>
<evidence type="ECO:0000313" key="6">
    <source>
        <dbReference type="Ensembl" id="ENSPKIP00000038029.1"/>
    </source>
</evidence>
<dbReference type="Ensembl" id="ENSPKIT00000019018.1">
    <property type="protein sequence ID" value="ENSPKIP00000038029.1"/>
    <property type="gene ID" value="ENSPKIG00000015982.1"/>
</dbReference>
<accession>A0A3B3T5A5</accession>
<dbReference type="Proteomes" id="UP000261540">
    <property type="component" value="Unplaced"/>
</dbReference>
<sequence length="185" mass="20549">MEDPPPPSAVVAPPEPWQLPECRRRRCGSANIFHGLGLRQLQRLFHRSGDHNAEHRAQLVWRRSDGEELARALIGLRTGSRRGCPRGPIGEVSPDSTEENTEVHLDSSESDGPGTSESAGNRWTDTEQPQSTPICDVRVRHRMPREGGQDRNPERYLHRVLQRPGRAAQGRASDGSAKVDTSQIS</sequence>
<dbReference type="InterPro" id="IPR039579">
    <property type="entry name" value="AVPI1"/>
</dbReference>
<reference evidence="6" key="1">
    <citation type="submission" date="2025-08" db="UniProtKB">
        <authorList>
            <consortium name="Ensembl"/>
        </authorList>
    </citation>
    <scope>IDENTIFICATION</scope>
</reference>
<evidence type="ECO:0000256" key="2">
    <source>
        <dbReference type="ARBA" id="ARBA00020697"/>
    </source>
</evidence>
<feature type="domain" description="Arginine vasopressin-induced protein 1/transcriptional and immune response regulator" evidence="5">
    <location>
        <begin position="6"/>
        <end position="77"/>
    </location>
</feature>
<dbReference type="GeneTree" id="ENSGT00970000193827"/>
<evidence type="ECO:0000256" key="4">
    <source>
        <dbReference type="SAM" id="MobiDB-lite"/>
    </source>
</evidence>
<evidence type="ECO:0000259" key="5">
    <source>
        <dbReference type="Pfam" id="PF15063"/>
    </source>
</evidence>
<evidence type="ECO:0000313" key="7">
    <source>
        <dbReference type="Proteomes" id="UP000261540"/>
    </source>
</evidence>
<dbReference type="STRING" id="1676925.ENSPKIP00000038029"/>
<dbReference type="PANTHER" id="PTHR14350">
    <property type="entry name" value="ARGININE VASOPRESSIN-INDUCED PROTEIN 1"/>
    <property type="match status" value="1"/>
</dbReference>
<reference evidence="6" key="2">
    <citation type="submission" date="2025-09" db="UniProtKB">
        <authorList>
            <consortium name="Ensembl"/>
        </authorList>
    </citation>
    <scope>IDENTIFICATION</scope>
</reference>
<dbReference type="AlphaFoldDB" id="A0A3B3T5A5"/>
<name>A0A3B3T5A5_9TELE</name>
<evidence type="ECO:0000256" key="1">
    <source>
        <dbReference type="ARBA" id="ARBA00002403"/>
    </source>
</evidence>
<dbReference type="Pfam" id="PF15063">
    <property type="entry name" value="TC1"/>
    <property type="match status" value="1"/>
</dbReference>
<protein>
    <recommendedName>
        <fullName evidence="2">Arginine vasopressin-induced protein 1</fullName>
    </recommendedName>
</protein>
<comment type="function">
    <text evidence="1">May be involved in MAP kinase activation, epithelial sodium channel (ENaC) down-regulation and cell cycling.</text>
</comment>
<keyword evidence="7" id="KW-1185">Reference proteome</keyword>
<proteinExistence type="predicted"/>
<feature type="compositionally biased region" description="Polar residues" evidence="4">
    <location>
        <begin position="113"/>
        <end position="133"/>
    </location>
</feature>
<keyword evidence="3" id="KW-0131">Cell cycle</keyword>
<feature type="region of interest" description="Disordered" evidence="4">
    <location>
        <begin position="78"/>
        <end position="185"/>
    </location>
</feature>
<dbReference type="InterPro" id="IPR020282">
    <property type="entry name" value="Avpi1/C8orf4_dom"/>
</dbReference>